<proteinExistence type="predicted"/>
<accession>A0ABR0QD68</accession>
<evidence type="ECO:0000256" key="1">
    <source>
        <dbReference type="SAM" id="Phobius"/>
    </source>
</evidence>
<dbReference type="EMBL" id="JARKNE010000004">
    <property type="protein sequence ID" value="KAK5836813.1"/>
    <property type="molecule type" value="Genomic_DNA"/>
</dbReference>
<evidence type="ECO:0000313" key="2">
    <source>
        <dbReference type="EMBL" id="KAK5836813.1"/>
    </source>
</evidence>
<gene>
    <name evidence="2" type="ORF">PVK06_012614</name>
</gene>
<dbReference type="Proteomes" id="UP001358586">
    <property type="component" value="Chromosome 4"/>
</dbReference>
<organism evidence="2 3">
    <name type="scientific">Gossypium arboreum</name>
    <name type="common">Tree cotton</name>
    <name type="synonym">Gossypium nanking</name>
    <dbReference type="NCBI Taxonomy" id="29729"/>
    <lineage>
        <taxon>Eukaryota</taxon>
        <taxon>Viridiplantae</taxon>
        <taxon>Streptophyta</taxon>
        <taxon>Embryophyta</taxon>
        <taxon>Tracheophyta</taxon>
        <taxon>Spermatophyta</taxon>
        <taxon>Magnoliopsida</taxon>
        <taxon>eudicotyledons</taxon>
        <taxon>Gunneridae</taxon>
        <taxon>Pentapetalae</taxon>
        <taxon>rosids</taxon>
        <taxon>malvids</taxon>
        <taxon>Malvales</taxon>
        <taxon>Malvaceae</taxon>
        <taxon>Malvoideae</taxon>
        <taxon>Gossypium</taxon>
    </lineage>
</organism>
<keyword evidence="1" id="KW-0812">Transmembrane</keyword>
<keyword evidence="3" id="KW-1185">Reference proteome</keyword>
<keyword evidence="1" id="KW-0472">Membrane</keyword>
<name>A0ABR0QD68_GOSAR</name>
<feature type="transmembrane region" description="Helical" evidence="1">
    <location>
        <begin position="63"/>
        <end position="84"/>
    </location>
</feature>
<comment type="caution">
    <text evidence="2">The sequence shown here is derived from an EMBL/GenBank/DDBJ whole genome shotgun (WGS) entry which is preliminary data.</text>
</comment>
<protein>
    <submittedName>
        <fullName evidence="2">Uncharacterized protein</fullName>
    </submittedName>
</protein>
<keyword evidence="1" id="KW-1133">Transmembrane helix</keyword>
<sequence>MILIPTCAQLGQPYEGSPVYCGTSPHMASPPLLSSSMEAPIDPQQDDHLLLSPDRNFALHGEIMMFVFLLLFAVFLSFLLFVFYKKRCGCSDNANRQDFYSSEPVSLNKLSYVQPKTQFPKQ</sequence>
<reference evidence="2 3" key="1">
    <citation type="submission" date="2023-03" db="EMBL/GenBank/DDBJ databases">
        <title>WGS of Gossypium arboreum.</title>
        <authorList>
            <person name="Yu D."/>
        </authorList>
    </citation>
    <scope>NUCLEOTIDE SEQUENCE [LARGE SCALE GENOMIC DNA]</scope>
    <source>
        <tissue evidence="2">Leaf</tissue>
    </source>
</reference>
<evidence type="ECO:0000313" key="3">
    <source>
        <dbReference type="Proteomes" id="UP001358586"/>
    </source>
</evidence>